<evidence type="ECO:0000256" key="10">
    <source>
        <dbReference type="ARBA" id="ARBA00023014"/>
    </source>
</evidence>
<keyword evidence="7 18" id="KW-0347">Helicase</keyword>
<keyword evidence="5" id="KW-0227">DNA damage</keyword>
<dbReference type="PROSITE" id="PS51193">
    <property type="entry name" value="HELICASE_ATP_BIND_2"/>
    <property type="match status" value="1"/>
</dbReference>
<evidence type="ECO:0000256" key="7">
    <source>
        <dbReference type="ARBA" id="ARBA00022806"/>
    </source>
</evidence>
<dbReference type="SMART" id="SM00488">
    <property type="entry name" value="DEXDc2"/>
    <property type="match status" value="1"/>
</dbReference>
<evidence type="ECO:0000256" key="9">
    <source>
        <dbReference type="ARBA" id="ARBA00023004"/>
    </source>
</evidence>
<keyword evidence="2" id="KW-0004">4Fe-4S</keyword>
<keyword evidence="13" id="KW-0413">Isomerase</keyword>
<evidence type="ECO:0000256" key="4">
    <source>
        <dbReference type="ARBA" id="ARBA00022741"/>
    </source>
</evidence>
<keyword evidence="9" id="KW-0408">Iron</keyword>
<dbReference type="PANTHER" id="PTHR11472:SF34">
    <property type="entry name" value="REGULATOR OF TELOMERE ELONGATION HELICASE 1"/>
    <property type="match status" value="1"/>
</dbReference>
<proteinExistence type="inferred from homology"/>
<dbReference type="RefSeq" id="WP_135868966.1">
    <property type="nucleotide sequence ID" value="NZ_SRSC01000001.1"/>
</dbReference>
<accession>A0A4S1CLM5</accession>
<dbReference type="GO" id="GO:0043139">
    <property type="term" value="F:5'-3' DNA helicase activity"/>
    <property type="evidence" value="ECO:0007669"/>
    <property type="project" value="UniProtKB-EC"/>
</dbReference>
<dbReference type="InterPro" id="IPR006555">
    <property type="entry name" value="ATP-dep_Helicase_C"/>
</dbReference>
<evidence type="ECO:0000256" key="11">
    <source>
        <dbReference type="ARBA" id="ARBA00023125"/>
    </source>
</evidence>
<dbReference type="Proteomes" id="UP000306416">
    <property type="component" value="Unassembled WGS sequence"/>
</dbReference>
<evidence type="ECO:0000256" key="6">
    <source>
        <dbReference type="ARBA" id="ARBA00022801"/>
    </source>
</evidence>
<dbReference type="EC" id="5.6.2.3" evidence="15"/>
<evidence type="ECO:0000256" key="8">
    <source>
        <dbReference type="ARBA" id="ARBA00022840"/>
    </source>
</evidence>
<evidence type="ECO:0000256" key="16">
    <source>
        <dbReference type="ARBA" id="ARBA00048954"/>
    </source>
</evidence>
<evidence type="ECO:0000256" key="13">
    <source>
        <dbReference type="ARBA" id="ARBA00023235"/>
    </source>
</evidence>
<keyword evidence="19" id="KW-1185">Reference proteome</keyword>
<evidence type="ECO:0000313" key="18">
    <source>
        <dbReference type="EMBL" id="TGU74639.1"/>
    </source>
</evidence>
<dbReference type="PANTHER" id="PTHR11472">
    <property type="entry name" value="DNA REPAIR DEAD HELICASE RAD3/XP-D SUBFAMILY MEMBER"/>
    <property type="match status" value="1"/>
</dbReference>
<dbReference type="InterPro" id="IPR027417">
    <property type="entry name" value="P-loop_NTPase"/>
</dbReference>
<keyword evidence="8" id="KW-0067">ATP-binding</keyword>
<evidence type="ECO:0000256" key="1">
    <source>
        <dbReference type="ARBA" id="ARBA00001966"/>
    </source>
</evidence>
<dbReference type="GO" id="GO:0005524">
    <property type="term" value="F:ATP binding"/>
    <property type="evidence" value="ECO:0007669"/>
    <property type="project" value="UniProtKB-KW"/>
</dbReference>
<comment type="similarity">
    <text evidence="14">Belongs to the helicase family. DinG subfamily.</text>
</comment>
<protein>
    <recommendedName>
        <fullName evidence="15">DNA 5'-3' helicase</fullName>
        <ecNumber evidence="15">5.6.2.3</ecNumber>
    </recommendedName>
</protein>
<evidence type="ECO:0000313" key="19">
    <source>
        <dbReference type="Proteomes" id="UP000306416"/>
    </source>
</evidence>
<dbReference type="GO" id="GO:0051539">
    <property type="term" value="F:4 iron, 4 sulfur cluster binding"/>
    <property type="evidence" value="ECO:0007669"/>
    <property type="project" value="UniProtKB-KW"/>
</dbReference>
<comment type="cofactor">
    <cofactor evidence="1">
        <name>[4Fe-4S] cluster</name>
        <dbReference type="ChEBI" id="CHEBI:49883"/>
    </cofactor>
</comment>
<reference evidence="18 19" key="1">
    <citation type="submission" date="2019-04" db="EMBL/GenBank/DDBJ databases">
        <title>Geobacter oryzae sp. nov., ferric-reducing bacteria isolated from paddy soil.</title>
        <authorList>
            <person name="Xu Z."/>
            <person name="Masuda Y."/>
            <person name="Itoh H."/>
            <person name="Senoo K."/>
        </authorList>
    </citation>
    <scope>NUCLEOTIDE SEQUENCE [LARGE SCALE GENOMIC DNA]</scope>
    <source>
        <strain evidence="18 19">Red111</strain>
    </source>
</reference>
<dbReference type="SMART" id="SM00487">
    <property type="entry name" value="DEXDc"/>
    <property type="match status" value="1"/>
</dbReference>
<dbReference type="InterPro" id="IPR011545">
    <property type="entry name" value="DEAD/DEAH_box_helicase_dom"/>
</dbReference>
<keyword evidence="4" id="KW-0547">Nucleotide-binding</keyword>
<keyword evidence="12" id="KW-0234">DNA repair</keyword>
<keyword evidence="3" id="KW-0479">Metal-binding</keyword>
<keyword evidence="11" id="KW-0238">DNA-binding</keyword>
<dbReference type="SMART" id="SM00491">
    <property type="entry name" value="HELICc2"/>
    <property type="match status" value="1"/>
</dbReference>
<dbReference type="InterPro" id="IPR045028">
    <property type="entry name" value="DinG/Rad3-like"/>
</dbReference>
<comment type="caution">
    <text evidence="18">The sequence shown here is derived from an EMBL/GenBank/DDBJ whole genome shotgun (WGS) entry which is preliminary data.</text>
</comment>
<comment type="catalytic activity">
    <reaction evidence="16">
        <text>ATP + H2O = ADP + phosphate + H(+)</text>
        <dbReference type="Rhea" id="RHEA:13065"/>
        <dbReference type="ChEBI" id="CHEBI:15377"/>
        <dbReference type="ChEBI" id="CHEBI:15378"/>
        <dbReference type="ChEBI" id="CHEBI:30616"/>
        <dbReference type="ChEBI" id="CHEBI:43474"/>
        <dbReference type="ChEBI" id="CHEBI:456216"/>
        <dbReference type="EC" id="5.6.2.3"/>
    </reaction>
</comment>
<evidence type="ECO:0000256" key="3">
    <source>
        <dbReference type="ARBA" id="ARBA00022723"/>
    </source>
</evidence>
<dbReference type="InterPro" id="IPR014013">
    <property type="entry name" value="Helic_SF1/SF2_ATP-bd_DinG/Rad3"/>
</dbReference>
<evidence type="ECO:0000256" key="15">
    <source>
        <dbReference type="ARBA" id="ARBA00044969"/>
    </source>
</evidence>
<name>A0A4S1CLM5_9BACT</name>
<keyword evidence="6" id="KW-0378">Hydrolase</keyword>
<evidence type="ECO:0000256" key="14">
    <source>
        <dbReference type="ARBA" id="ARBA00038058"/>
    </source>
</evidence>
<dbReference type="InterPro" id="IPR014001">
    <property type="entry name" value="Helicase_ATP-bd"/>
</dbReference>
<evidence type="ECO:0000259" key="17">
    <source>
        <dbReference type="PROSITE" id="PS51193"/>
    </source>
</evidence>
<dbReference type="InterPro" id="IPR010614">
    <property type="entry name" value="RAD3-like_helicase_DEAD"/>
</dbReference>
<dbReference type="AlphaFoldDB" id="A0A4S1CLM5"/>
<gene>
    <name evidence="18" type="ORF">E4633_04030</name>
</gene>
<dbReference type="Gene3D" id="1.10.275.40">
    <property type="match status" value="1"/>
</dbReference>
<evidence type="ECO:0000256" key="2">
    <source>
        <dbReference type="ARBA" id="ARBA00022485"/>
    </source>
</evidence>
<dbReference type="Gene3D" id="3.40.50.300">
    <property type="entry name" value="P-loop containing nucleotide triphosphate hydrolases"/>
    <property type="match status" value="2"/>
</dbReference>
<dbReference type="Pfam" id="PF06733">
    <property type="entry name" value="DEAD_2"/>
    <property type="match status" value="1"/>
</dbReference>
<dbReference type="InterPro" id="IPR006554">
    <property type="entry name" value="Helicase-like_DEXD_c2"/>
</dbReference>
<dbReference type="Pfam" id="PF13307">
    <property type="entry name" value="Helicase_C_2"/>
    <property type="match status" value="1"/>
</dbReference>
<dbReference type="Pfam" id="PF00270">
    <property type="entry name" value="DEAD"/>
    <property type="match status" value="1"/>
</dbReference>
<dbReference type="GO" id="GO:0006281">
    <property type="term" value="P:DNA repair"/>
    <property type="evidence" value="ECO:0007669"/>
    <property type="project" value="UniProtKB-KW"/>
</dbReference>
<dbReference type="Gene3D" id="1.10.30.20">
    <property type="entry name" value="Bacterial XPD DNA helicase, FeS cluster domain"/>
    <property type="match status" value="1"/>
</dbReference>
<dbReference type="InterPro" id="IPR042493">
    <property type="entry name" value="XPD_DNA_FeS"/>
</dbReference>
<dbReference type="EMBL" id="SRSC01000001">
    <property type="protein sequence ID" value="TGU74639.1"/>
    <property type="molecule type" value="Genomic_DNA"/>
</dbReference>
<evidence type="ECO:0000256" key="5">
    <source>
        <dbReference type="ARBA" id="ARBA00022763"/>
    </source>
</evidence>
<sequence length="802" mass="90265">MKPANDIINVPVGYFALPVPRSGHIEPRSGYDRSTADGREIHQRVQKRHAEVDPSYRAEVPVGRLLERGGFLFQINGRMDGISGGDYACIEEIKSCFALGELKRRLAGDPFLEPYCLQLLTYGYFHWLEHGRAPRLTFHLVSSRNGHSADLEISLDVERYETWLEARLEELVAEASRAKKRAVRRRATAADFPFPFTKPRSGQVELMAEIEQGMALGRRMLIQAPTGLGKTVGVLHPVLKEGLSRGQTVCYVTPKNSQHEVAEDAVARFREAGAKLRSLTVTAKGRICFQNEPICTPEYCDYAKDYYGKLARHGVVELLERKKTLKARTFREFGEKYEVCPFELQIDCAKLADVVICDYNYVFAPRSALGRAAGLAVEQSGKPNLVIDEAHNLPSRAMDYYSPSLSSHVLEGMREELANVPHLFRREAASLLDDCVAAVLSCRAGKGESAARIEPPMAAFLELDGQLRSLLSRYLEADVEIRQEDPVLRLCYYWTGFTEMLELAVRSQRQEFFTLYQPLGGGGSIKVTCCDASDLIAERYAEYQQVVGFSATLKPFEYYARLSGLDPQEVHTAEFQSPFPQERRKLLIIPQVSTRYSKRERNYARIADALARIVALRRGNYLAFFPSFVFLERVAELFRAPEGFEVLQQERNMKGARTAEMLEHLRQGGAPTVVFAVQGGSLSEGVDYAGEMVIGAFVIGPPLPNFDLEREEMRAYYQRHYGKGFEYAYTIPAMAKAIQSAGRVIRSETDRGVIVLMDDRFLENEYSAAMPADWFETQATELVSGAILKDIGEFWAQPQECE</sequence>
<keyword evidence="10" id="KW-0411">Iron-sulfur</keyword>
<dbReference type="SUPFAM" id="SSF52540">
    <property type="entry name" value="P-loop containing nucleoside triphosphate hydrolases"/>
    <property type="match status" value="1"/>
</dbReference>
<dbReference type="GO" id="GO:0016818">
    <property type="term" value="F:hydrolase activity, acting on acid anhydrides, in phosphorus-containing anhydrides"/>
    <property type="evidence" value="ECO:0007669"/>
    <property type="project" value="InterPro"/>
</dbReference>
<organism evidence="18 19">
    <name type="scientific">Geomonas terrae</name>
    <dbReference type="NCBI Taxonomy" id="2562681"/>
    <lineage>
        <taxon>Bacteria</taxon>
        <taxon>Pseudomonadati</taxon>
        <taxon>Thermodesulfobacteriota</taxon>
        <taxon>Desulfuromonadia</taxon>
        <taxon>Geobacterales</taxon>
        <taxon>Geobacteraceae</taxon>
        <taxon>Geomonas</taxon>
    </lineage>
</organism>
<dbReference type="GO" id="GO:0003677">
    <property type="term" value="F:DNA binding"/>
    <property type="evidence" value="ECO:0007669"/>
    <property type="project" value="UniProtKB-KW"/>
</dbReference>
<dbReference type="GO" id="GO:0046872">
    <property type="term" value="F:metal ion binding"/>
    <property type="evidence" value="ECO:0007669"/>
    <property type="project" value="UniProtKB-KW"/>
</dbReference>
<evidence type="ECO:0000256" key="12">
    <source>
        <dbReference type="ARBA" id="ARBA00023204"/>
    </source>
</evidence>
<feature type="domain" description="Helicase ATP-binding" evidence="17">
    <location>
        <begin position="189"/>
        <end position="435"/>
    </location>
</feature>